<feature type="transmembrane region" description="Helical" evidence="1">
    <location>
        <begin position="88"/>
        <end position="108"/>
    </location>
</feature>
<name>A0A011PG87_9PROT</name>
<gene>
    <name evidence="2" type="ORF">AW08_03332</name>
</gene>
<feature type="transmembrane region" description="Helical" evidence="1">
    <location>
        <begin position="20"/>
        <end position="43"/>
    </location>
</feature>
<dbReference type="STRING" id="1454001.AW08_03332"/>
<dbReference type="AlphaFoldDB" id="A0A011PG87"/>
<feature type="transmembrane region" description="Helical" evidence="1">
    <location>
        <begin position="224"/>
        <end position="243"/>
    </location>
</feature>
<keyword evidence="1" id="KW-1133">Transmembrane helix</keyword>
<evidence type="ECO:0000313" key="3">
    <source>
        <dbReference type="Proteomes" id="UP000020218"/>
    </source>
</evidence>
<keyword evidence="1" id="KW-0812">Transmembrane</keyword>
<accession>A0A011PG87</accession>
<feature type="transmembrane region" description="Helical" evidence="1">
    <location>
        <begin position="316"/>
        <end position="335"/>
    </location>
</feature>
<protein>
    <submittedName>
        <fullName evidence="2">Uncharacterized protein</fullName>
    </submittedName>
</protein>
<evidence type="ECO:0000313" key="2">
    <source>
        <dbReference type="EMBL" id="EXI65284.1"/>
    </source>
</evidence>
<reference evidence="2" key="1">
    <citation type="submission" date="2014-02" db="EMBL/GenBank/DDBJ databases">
        <title>Expanding our view of genomic diversity in Candidatus Accumulibacter clades.</title>
        <authorList>
            <person name="Skennerton C.T."/>
            <person name="Barr J.J."/>
            <person name="Slater F.R."/>
            <person name="Bond P.L."/>
            <person name="Tyson G.W."/>
        </authorList>
    </citation>
    <scope>NUCLEOTIDE SEQUENCE [LARGE SCALE GENOMIC DNA]</scope>
</reference>
<dbReference type="EMBL" id="JFAX01000025">
    <property type="protein sequence ID" value="EXI65284.1"/>
    <property type="molecule type" value="Genomic_DNA"/>
</dbReference>
<feature type="transmembrane region" description="Helical" evidence="1">
    <location>
        <begin position="152"/>
        <end position="171"/>
    </location>
</feature>
<keyword evidence="3" id="KW-1185">Reference proteome</keyword>
<evidence type="ECO:0000256" key="1">
    <source>
        <dbReference type="SAM" id="Phobius"/>
    </source>
</evidence>
<feature type="transmembrane region" description="Helical" evidence="1">
    <location>
        <begin position="249"/>
        <end position="266"/>
    </location>
</feature>
<keyword evidence="1" id="KW-0472">Membrane</keyword>
<dbReference type="Proteomes" id="UP000020218">
    <property type="component" value="Unassembled WGS sequence"/>
</dbReference>
<dbReference type="PATRIC" id="fig|1454001.3.peg.3378"/>
<feature type="transmembrane region" description="Helical" evidence="1">
    <location>
        <begin position="49"/>
        <end position="76"/>
    </location>
</feature>
<feature type="transmembrane region" description="Helical" evidence="1">
    <location>
        <begin position="114"/>
        <end position="140"/>
    </location>
</feature>
<feature type="transmembrane region" description="Helical" evidence="1">
    <location>
        <begin position="286"/>
        <end position="304"/>
    </location>
</feature>
<proteinExistence type="predicted"/>
<feature type="transmembrane region" description="Helical" evidence="1">
    <location>
        <begin position="191"/>
        <end position="212"/>
    </location>
</feature>
<organism evidence="2 3">
    <name type="scientific">Candidatus Accumulibacter adjunctus</name>
    <dbReference type="NCBI Taxonomy" id="1454001"/>
    <lineage>
        <taxon>Bacteria</taxon>
        <taxon>Pseudomonadati</taxon>
        <taxon>Pseudomonadota</taxon>
        <taxon>Betaproteobacteria</taxon>
        <taxon>Candidatus Accumulibacter</taxon>
    </lineage>
</organism>
<sequence>MQALLSFDQAPPIAAPFRFFLTAPIFALLAGLLMLASGPQLFASRWTPAALALTHLITVGFMLQVMLGALLQILPVVAGANIAHPLRVATWVHALLVPGTLLLAAGLLTSDPLALRLAAVALALGVALFLVAAGHALAGVPAGNPTILGLKLALLGLGISSGLGVVLALALDGSSELPVLQLTGIHLTWGLVGWSTTLLAAVALVVVPMFQLTPAYPQWFARRFFWSLLIVLACWSIASVAGWHWPATLLATGMLALLAVFAALTLHLQRQSKRARLDATQRYWRLAMLSALSACALALVSVLLPETAASRPLPLLWGVLVLHGSLISVINGMLYKIVPFLVWLHLQNAGGGRILAPNMQKVIDKRQIDHQLHAHLVALALLSAAAVQPEWFTYPAASALLLASGWLLRNLLAATAFYRQHRERIASQARATPVHRPG</sequence>
<comment type="caution">
    <text evidence="2">The sequence shown here is derived from an EMBL/GenBank/DDBJ whole genome shotgun (WGS) entry which is preliminary data.</text>
</comment>